<evidence type="ECO:0000313" key="2">
    <source>
        <dbReference type="EMBL" id="TDL17166.1"/>
    </source>
</evidence>
<name>A0A4Y7PQ62_9AGAM</name>
<keyword evidence="3" id="KW-1185">Reference proteome</keyword>
<dbReference type="OrthoDB" id="5427664at2759"/>
<dbReference type="VEuPathDB" id="FungiDB:BD410DRAFT_582819"/>
<protein>
    <submittedName>
        <fullName evidence="2">Uncharacterized protein</fullName>
    </submittedName>
</protein>
<feature type="transmembrane region" description="Helical" evidence="1">
    <location>
        <begin position="146"/>
        <end position="166"/>
    </location>
</feature>
<dbReference type="AlphaFoldDB" id="A0A4Y7PQ62"/>
<gene>
    <name evidence="2" type="ORF">BD410DRAFT_582819</name>
</gene>
<feature type="transmembrane region" description="Helical" evidence="1">
    <location>
        <begin position="48"/>
        <end position="68"/>
    </location>
</feature>
<feature type="transmembrane region" description="Helical" evidence="1">
    <location>
        <begin position="105"/>
        <end position="126"/>
    </location>
</feature>
<keyword evidence="1" id="KW-0812">Transmembrane</keyword>
<sequence>MSQPWFCPDVMPNPDVSGIGIRVSLYISGFLLALIPRVPRTQPLISSLLNNSRLYTLSLLLTAIIQLGQGQLTLYHAYLVLYMLLYFGAPLLPEPSDYDKKSVQRILYLLIYLLLLASFTFCIILNKSTFSSRPNCNDMIISGVFPYVSMAVLPIWFIVMASTMIWRVPFSDRPTLCPMMKIWYEFGKVACHYSILPWFRVASRLACVTNKTP</sequence>
<feature type="transmembrane region" description="Helical" evidence="1">
    <location>
        <begin position="19"/>
        <end position="36"/>
    </location>
</feature>
<keyword evidence="1" id="KW-0472">Membrane</keyword>
<accession>A0A4Y7PQ62</accession>
<proteinExistence type="predicted"/>
<dbReference type="EMBL" id="ML170227">
    <property type="protein sequence ID" value="TDL17166.1"/>
    <property type="molecule type" value="Genomic_DNA"/>
</dbReference>
<reference evidence="2 3" key="1">
    <citation type="submission" date="2018-06" db="EMBL/GenBank/DDBJ databases">
        <title>A transcriptomic atlas of mushroom development highlights an independent origin of complex multicellularity.</title>
        <authorList>
            <consortium name="DOE Joint Genome Institute"/>
            <person name="Krizsan K."/>
            <person name="Almasi E."/>
            <person name="Merenyi Z."/>
            <person name="Sahu N."/>
            <person name="Viragh M."/>
            <person name="Koszo T."/>
            <person name="Mondo S."/>
            <person name="Kiss B."/>
            <person name="Balint B."/>
            <person name="Kues U."/>
            <person name="Barry K."/>
            <person name="Hegedus J.C."/>
            <person name="Henrissat B."/>
            <person name="Johnson J."/>
            <person name="Lipzen A."/>
            <person name="Ohm R."/>
            <person name="Nagy I."/>
            <person name="Pangilinan J."/>
            <person name="Yan J."/>
            <person name="Xiong Y."/>
            <person name="Grigoriev I.V."/>
            <person name="Hibbett D.S."/>
            <person name="Nagy L.G."/>
        </authorList>
    </citation>
    <scope>NUCLEOTIDE SEQUENCE [LARGE SCALE GENOMIC DNA]</scope>
    <source>
        <strain evidence="2 3">SZMC22713</strain>
    </source>
</reference>
<organism evidence="2 3">
    <name type="scientific">Rickenella mellea</name>
    <dbReference type="NCBI Taxonomy" id="50990"/>
    <lineage>
        <taxon>Eukaryota</taxon>
        <taxon>Fungi</taxon>
        <taxon>Dikarya</taxon>
        <taxon>Basidiomycota</taxon>
        <taxon>Agaricomycotina</taxon>
        <taxon>Agaricomycetes</taxon>
        <taxon>Hymenochaetales</taxon>
        <taxon>Rickenellaceae</taxon>
        <taxon>Rickenella</taxon>
    </lineage>
</organism>
<evidence type="ECO:0000256" key="1">
    <source>
        <dbReference type="SAM" id="Phobius"/>
    </source>
</evidence>
<dbReference type="Proteomes" id="UP000294933">
    <property type="component" value="Unassembled WGS sequence"/>
</dbReference>
<feature type="transmembrane region" description="Helical" evidence="1">
    <location>
        <begin position="74"/>
        <end position="93"/>
    </location>
</feature>
<keyword evidence="1" id="KW-1133">Transmembrane helix</keyword>
<evidence type="ECO:0000313" key="3">
    <source>
        <dbReference type="Proteomes" id="UP000294933"/>
    </source>
</evidence>